<evidence type="ECO:0000313" key="2">
    <source>
        <dbReference type="EMBL" id="KNB06419.1"/>
    </source>
</evidence>
<evidence type="ECO:0000259" key="1">
    <source>
        <dbReference type="PROSITE" id="PS51159"/>
    </source>
</evidence>
<dbReference type="InterPro" id="IPR005036">
    <property type="entry name" value="CBM21_dom"/>
</dbReference>
<evidence type="ECO:0000313" key="3">
    <source>
        <dbReference type="Proteomes" id="UP000009097"/>
    </source>
</evidence>
<dbReference type="EMBL" id="DS231704">
    <property type="protein sequence ID" value="KNB06419.1"/>
    <property type="molecule type" value="Genomic_DNA"/>
</dbReference>
<dbReference type="GeneID" id="28960373"/>
<proteinExistence type="predicted"/>
<dbReference type="PANTHER" id="PTHR12307">
    <property type="entry name" value="PROTEIN PHOSPHATASE 1 REGULATORY SUBUNIT"/>
    <property type="match status" value="1"/>
</dbReference>
<dbReference type="Proteomes" id="UP000009097">
    <property type="component" value="Unassembled WGS sequence"/>
</dbReference>
<name>A0A0J9V4G7_FUSO4</name>
<accession>A0A0J9V4G7</accession>
<dbReference type="RefSeq" id="XP_018244464.1">
    <property type="nucleotide sequence ID" value="XM_018399931.1"/>
</dbReference>
<dbReference type="GO" id="GO:0005979">
    <property type="term" value="P:regulation of glycogen biosynthetic process"/>
    <property type="evidence" value="ECO:0007669"/>
    <property type="project" value="TreeGrafter"/>
</dbReference>
<sequence length="78" mass="9273">MDYWKTVSETKATHTHGLRNDYHDQDEFVFKIDLSEATDLEYKPMFLCIRYEVGGREFWDNNSGAIFQVDFLKMGNKE</sequence>
<reference evidence="2" key="2">
    <citation type="journal article" date="2010" name="Nature">
        <title>Comparative genomics reveals mobile pathogenicity chromosomes in Fusarium.</title>
        <authorList>
            <person name="Ma L.J."/>
            <person name="van der Does H.C."/>
            <person name="Borkovich K.A."/>
            <person name="Coleman J.J."/>
            <person name="Daboussi M.J."/>
            <person name="Di Pietro A."/>
            <person name="Dufresne M."/>
            <person name="Freitag M."/>
            <person name="Grabherr M."/>
            <person name="Henrissat B."/>
            <person name="Houterman P.M."/>
            <person name="Kang S."/>
            <person name="Shim W.B."/>
            <person name="Woloshuk C."/>
            <person name="Xie X."/>
            <person name="Xu J.R."/>
            <person name="Antoniw J."/>
            <person name="Baker S.E."/>
            <person name="Bluhm B.H."/>
            <person name="Breakspear A."/>
            <person name="Brown D.W."/>
            <person name="Butchko R.A."/>
            <person name="Chapman S."/>
            <person name="Coulson R."/>
            <person name="Coutinho P.M."/>
            <person name="Danchin E.G."/>
            <person name="Diener A."/>
            <person name="Gale L.R."/>
            <person name="Gardiner D.M."/>
            <person name="Goff S."/>
            <person name="Hammond-Kosack K.E."/>
            <person name="Hilburn K."/>
            <person name="Hua-Van A."/>
            <person name="Jonkers W."/>
            <person name="Kazan K."/>
            <person name="Kodira C.D."/>
            <person name="Koehrsen M."/>
            <person name="Kumar L."/>
            <person name="Lee Y.H."/>
            <person name="Li L."/>
            <person name="Manners J.M."/>
            <person name="Miranda-Saavedra D."/>
            <person name="Mukherjee M."/>
            <person name="Park G."/>
            <person name="Park J."/>
            <person name="Park S.Y."/>
            <person name="Proctor R.H."/>
            <person name="Regev A."/>
            <person name="Ruiz-Roldan M.C."/>
            <person name="Sain D."/>
            <person name="Sakthikumar S."/>
            <person name="Sykes S."/>
            <person name="Schwartz D.C."/>
            <person name="Turgeon B.G."/>
            <person name="Wapinski I."/>
            <person name="Yoder O."/>
            <person name="Young S."/>
            <person name="Zeng Q."/>
            <person name="Zhou S."/>
            <person name="Galagan J."/>
            <person name="Cuomo C.A."/>
            <person name="Kistler H.C."/>
            <person name="Rep M."/>
        </authorList>
    </citation>
    <scope>NUCLEOTIDE SEQUENCE [LARGE SCALE GENOMIC DNA]</scope>
    <source>
        <strain evidence="2">4287</strain>
    </source>
</reference>
<dbReference type="AlphaFoldDB" id="A0A0J9V4G7"/>
<reference evidence="2" key="1">
    <citation type="submission" date="2007-04" db="EMBL/GenBank/DDBJ databases">
        <authorList>
            <consortium name="The Broad Institute Genome Sequencing Platform"/>
            <person name="Birren B."/>
            <person name="Lander E."/>
            <person name="Galagan J."/>
            <person name="Nusbaum C."/>
            <person name="Devon K."/>
            <person name="Ma L.-J."/>
            <person name="Jaffe D."/>
            <person name="Butler J."/>
            <person name="Alvarez P."/>
            <person name="Gnerre S."/>
            <person name="Grabherr M."/>
            <person name="Kleber M."/>
            <person name="Mauceli E."/>
            <person name="Brockman W."/>
            <person name="MacCallum I.A."/>
            <person name="Young S."/>
            <person name="LaButti K."/>
            <person name="DeCaprio D."/>
            <person name="Crawford M."/>
            <person name="Koehrsen M."/>
            <person name="Engels R."/>
            <person name="Montgomery P."/>
            <person name="Pearson M."/>
            <person name="Howarth C."/>
            <person name="Larson L."/>
            <person name="White J."/>
            <person name="O'Leary S."/>
            <person name="Kodira C."/>
            <person name="Zeng Q."/>
            <person name="Yandava C."/>
            <person name="Alvarado L."/>
            <person name="Kistler C."/>
            <person name="Shim W.-B."/>
            <person name="Kang S."/>
            <person name="Woloshuk C."/>
        </authorList>
    </citation>
    <scope>NUCLEOTIDE SEQUENCE</scope>
    <source>
        <strain evidence="2">4287</strain>
    </source>
</reference>
<dbReference type="VEuPathDB" id="FungiDB:FOXG_19667"/>
<dbReference type="GO" id="GO:2001069">
    <property type="term" value="F:glycogen binding"/>
    <property type="evidence" value="ECO:0007669"/>
    <property type="project" value="TreeGrafter"/>
</dbReference>
<feature type="domain" description="CBM21" evidence="1">
    <location>
        <begin position="1"/>
        <end position="70"/>
    </location>
</feature>
<dbReference type="InterPro" id="IPR038175">
    <property type="entry name" value="CBM21_dom_sf"/>
</dbReference>
<protein>
    <recommendedName>
        <fullName evidence="1">CBM21 domain-containing protein</fullName>
    </recommendedName>
</protein>
<dbReference type="PANTHER" id="PTHR12307:SF36">
    <property type="entry name" value="GLYCOGEN-BINDING SUBUNIT 76A"/>
    <property type="match status" value="1"/>
</dbReference>
<dbReference type="Gene3D" id="2.60.40.2440">
    <property type="entry name" value="Carbohydrate binding type-21 domain"/>
    <property type="match status" value="1"/>
</dbReference>
<dbReference type="GO" id="GO:0000164">
    <property type="term" value="C:protein phosphatase type 1 complex"/>
    <property type="evidence" value="ECO:0007669"/>
    <property type="project" value="TreeGrafter"/>
</dbReference>
<dbReference type="KEGG" id="fox:FOXG_19667"/>
<organism evidence="2 3">
    <name type="scientific">Fusarium oxysporum f. sp. lycopersici (strain 4287 / CBS 123668 / FGSC 9935 / NRRL 34936)</name>
    <name type="common">Fusarium vascular wilt of tomato</name>
    <dbReference type="NCBI Taxonomy" id="426428"/>
    <lineage>
        <taxon>Eukaryota</taxon>
        <taxon>Fungi</taxon>
        <taxon>Dikarya</taxon>
        <taxon>Ascomycota</taxon>
        <taxon>Pezizomycotina</taxon>
        <taxon>Sordariomycetes</taxon>
        <taxon>Hypocreomycetidae</taxon>
        <taxon>Hypocreales</taxon>
        <taxon>Nectriaceae</taxon>
        <taxon>Fusarium</taxon>
        <taxon>Fusarium oxysporum species complex</taxon>
    </lineage>
</organism>
<gene>
    <name evidence="2" type="ORF">FOXG_19667</name>
</gene>
<dbReference type="GO" id="GO:0008157">
    <property type="term" value="F:protein phosphatase 1 binding"/>
    <property type="evidence" value="ECO:0007669"/>
    <property type="project" value="TreeGrafter"/>
</dbReference>
<dbReference type="Pfam" id="PF03370">
    <property type="entry name" value="CBM_21"/>
    <property type="match status" value="1"/>
</dbReference>
<dbReference type="InterPro" id="IPR050782">
    <property type="entry name" value="PP1_regulatory_subunit_3"/>
</dbReference>
<dbReference type="PROSITE" id="PS51159">
    <property type="entry name" value="CBM21"/>
    <property type="match status" value="1"/>
</dbReference>